<dbReference type="PRINTS" id="PR00956">
    <property type="entry name" value="FLGMOTORFLIN"/>
</dbReference>
<dbReference type="PANTHER" id="PTHR30034:SF6">
    <property type="entry name" value="YOP PROTEINS TRANSLOCATION PROTEIN Q"/>
    <property type="match status" value="1"/>
</dbReference>
<dbReference type="PANTHER" id="PTHR30034">
    <property type="entry name" value="FLAGELLAR MOTOR SWITCH PROTEIN FLIM"/>
    <property type="match status" value="1"/>
</dbReference>
<sequence length="280" mass="29440">MTAERDPPQDFWWLQLSSAASSLEAALGQCFGQQIELRPLEPRPWSELTPADLQTAGLVVHGARGGAAYDLLLPATLPWLAGSATPDTASQAPWTTLAVQWASLTNGESRPASDASCLAVPNLYAHVAGRNPGPETAVLEWTVIEEGAPMGLVFVVGPLHSAQPADSSPPGSSADPAPPPPRPSPRPAPPTGAHSLARLRSIPVTVSVTLAEKRIPVAQVLCVTPGALITFNKSCEDLLDLYVNNVMYCRGEAVKIGENFGLKINQIGPPPPRPSKLIPG</sequence>
<feature type="compositionally biased region" description="Low complexity" evidence="2">
    <location>
        <begin position="161"/>
        <end position="175"/>
    </location>
</feature>
<dbReference type="GO" id="GO:0003774">
    <property type="term" value="F:cytoskeletal motor activity"/>
    <property type="evidence" value="ECO:0007669"/>
    <property type="project" value="InterPro"/>
</dbReference>
<dbReference type="InterPro" id="IPR001543">
    <property type="entry name" value="FliN-like_C"/>
</dbReference>
<organism evidence="4">
    <name type="scientific">Schlesneria paludicola</name>
    <dbReference type="NCBI Taxonomy" id="360056"/>
    <lineage>
        <taxon>Bacteria</taxon>
        <taxon>Pseudomonadati</taxon>
        <taxon>Planctomycetota</taxon>
        <taxon>Planctomycetia</taxon>
        <taxon>Planctomycetales</taxon>
        <taxon>Planctomycetaceae</taxon>
        <taxon>Schlesneria</taxon>
    </lineage>
</organism>
<dbReference type="Gene3D" id="2.30.330.10">
    <property type="entry name" value="SpoA-like"/>
    <property type="match status" value="1"/>
</dbReference>
<evidence type="ECO:0000256" key="1">
    <source>
        <dbReference type="ARBA" id="ARBA00009226"/>
    </source>
</evidence>
<proteinExistence type="inferred from homology"/>
<evidence type="ECO:0000259" key="3">
    <source>
        <dbReference type="Pfam" id="PF01052"/>
    </source>
</evidence>
<dbReference type="InterPro" id="IPR036429">
    <property type="entry name" value="SpoA-like_sf"/>
</dbReference>
<feature type="domain" description="Flagellar motor switch protein FliN-like C-terminal" evidence="3">
    <location>
        <begin position="198"/>
        <end position="267"/>
    </location>
</feature>
<gene>
    <name evidence="4" type="ORF">ENS64_10200</name>
</gene>
<dbReference type="InterPro" id="IPR001172">
    <property type="entry name" value="FliN_T3SS_HrcQb"/>
</dbReference>
<feature type="region of interest" description="Disordered" evidence="2">
    <location>
        <begin position="161"/>
        <end position="194"/>
    </location>
</feature>
<dbReference type="EMBL" id="DSVQ01000012">
    <property type="protein sequence ID" value="HGT39618.1"/>
    <property type="molecule type" value="Genomic_DNA"/>
</dbReference>
<name>A0A7C4LMQ1_9PLAN</name>
<dbReference type="GO" id="GO:0071978">
    <property type="term" value="P:bacterial-type flagellum-dependent swarming motility"/>
    <property type="evidence" value="ECO:0007669"/>
    <property type="project" value="TreeGrafter"/>
</dbReference>
<accession>A0A7C4LMQ1</accession>
<dbReference type="AlphaFoldDB" id="A0A7C4LMQ1"/>
<dbReference type="GO" id="GO:0050918">
    <property type="term" value="P:positive chemotaxis"/>
    <property type="evidence" value="ECO:0007669"/>
    <property type="project" value="TreeGrafter"/>
</dbReference>
<protein>
    <recommendedName>
        <fullName evidence="3">Flagellar motor switch protein FliN-like C-terminal domain-containing protein</fullName>
    </recommendedName>
</protein>
<feature type="compositionally biased region" description="Pro residues" evidence="2">
    <location>
        <begin position="176"/>
        <end position="190"/>
    </location>
</feature>
<comment type="similarity">
    <text evidence="1">Belongs to the FliN/MopA/SpaO family.</text>
</comment>
<comment type="caution">
    <text evidence="4">The sequence shown here is derived from an EMBL/GenBank/DDBJ whole genome shotgun (WGS) entry which is preliminary data.</text>
</comment>
<reference evidence="4" key="1">
    <citation type="journal article" date="2020" name="mSystems">
        <title>Genome- and Community-Level Interaction Insights into Carbon Utilization and Element Cycling Functions of Hydrothermarchaeota in Hydrothermal Sediment.</title>
        <authorList>
            <person name="Zhou Z."/>
            <person name="Liu Y."/>
            <person name="Xu W."/>
            <person name="Pan J."/>
            <person name="Luo Z.H."/>
            <person name="Li M."/>
        </authorList>
    </citation>
    <scope>NUCLEOTIDE SEQUENCE [LARGE SCALE GENOMIC DNA]</scope>
    <source>
        <strain evidence="4">SpSt-508</strain>
    </source>
</reference>
<evidence type="ECO:0000313" key="4">
    <source>
        <dbReference type="EMBL" id="HGT39618.1"/>
    </source>
</evidence>
<evidence type="ECO:0000256" key="2">
    <source>
        <dbReference type="SAM" id="MobiDB-lite"/>
    </source>
</evidence>
<dbReference type="Pfam" id="PF01052">
    <property type="entry name" value="FliMN_C"/>
    <property type="match status" value="1"/>
</dbReference>
<dbReference type="SUPFAM" id="SSF101801">
    <property type="entry name" value="Surface presentation of antigens (SPOA)"/>
    <property type="match status" value="1"/>
</dbReference>
<dbReference type="GO" id="GO:0009425">
    <property type="term" value="C:bacterial-type flagellum basal body"/>
    <property type="evidence" value="ECO:0007669"/>
    <property type="project" value="InterPro"/>
</dbReference>